<feature type="region of interest" description="Disordered" evidence="4">
    <location>
        <begin position="496"/>
        <end position="620"/>
    </location>
</feature>
<feature type="compositionally biased region" description="Basic residues" evidence="4">
    <location>
        <begin position="857"/>
        <end position="871"/>
    </location>
</feature>
<evidence type="ECO:0000256" key="1">
    <source>
        <dbReference type="ARBA" id="ARBA00004123"/>
    </source>
</evidence>
<protein>
    <submittedName>
        <fullName evidence="6">MRC1-like domain-containing protein</fullName>
    </submittedName>
</protein>
<feature type="region of interest" description="Disordered" evidence="4">
    <location>
        <begin position="278"/>
        <end position="336"/>
    </location>
</feature>
<reference evidence="6" key="1">
    <citation type="journal article" date="2021" name="Nat. Commun.">
        <title>Genetic determinants of endophytism in the Arabidopsis root mycobiome.</title>
        <authorList>
            <person name="Mesny F."/>
            <person name="Miyauchi S."/>
            <person name="Thiergart T."/>
            <person name="Pickel B."/>
            <person name="Atanasova L."/>
            <person name="Karlsson M."/>
            <person name="Huettel B."/>
            <person name="Barry K.W."/>
            <person name="Haridas S."/>
            <person name="Chen C."/>
            <person name="Bauer D."/>
            <person name="Andreopoulos W."/>
            <person name="Pangilinan J."/>
            <person name="LaButti K."/>
            <person name="Riley R."/>
            <person name="Lipzen A."/>
            <person name="Clum A."/>
            <person name="Drula E."/>
            <person name="Henrissat B."/>
            <person name="Kohler A."/>
            <person name="Grigoriev I.V."/>
            <person name="Martin F.M."/>
            <person name="Hacquard S."/>
        </authorList>
    </citation>
    <scope>NUCLEOTIDE SEQUENCE</scope>
    <source>
        <strain evidence="6">MPI-CAGE-AT-0016</strain>
    </source>
</reference>
<keyword evidence="2" id="KW-0597">Phosphoprotein</keyword>
<feature type="compositionally biased region" description="Acidic residues" evidence="4">
    <location>
        <begin position="146"/>
        <end position="157"/>
    </location>
</feature>
<name>A0A8K0X3L5_9PEZI</name>
<feature type="compositionally biased region" description="Low complexity" evidence="4">
    <location>
        <begin position="124"/>
        <end position="137"/>
    </location>
</feature>
<dbReference type="GO" id="GO:0007095">
    <property type="term" value="P:mitotic G2 DNA damage checkpoint signaling"/>
    <property type="evidence" value="ECO:0007669"/>
    <property type="project" value="TreeGrafter"/>
</dbReference>
<feature type="region of interest" description="Disordered" evidence="4">
    <location>
        <begin position="351"/>
        <end position="371"/>
    </location>
</feature>
<dbReference type="Proteomes" id="UP000813385">
    <property type="component" value="Unassembled WGS sequence"/>
</dbReference>
<feature type="region of interest" description="Disordered" evidence="4">
    <location>
        <begin position="953"/>
        <end position="978"/>
    </location>
</feature>
<feature type="compositionally biased region" description="Basic and acidic residues" evidence="4">
    <location>
        <begin position="161"/>
        <end position="196"/>
    </location>
</feature>
<dbReference type="PANTHER" id="PTHR14396:SF10">
    <property type="entry name" value="CLASPIN"/>
    <property type="match status" value="1"/>
</dbReference>
<feature type="compositionally biased region" description="Acidic residues" evidence="4">
    <location>
        <begin position="609"/>
        <end position="618"/>
    </location>
</feature>
<feature type="compositionally biased region" description="Low complexity" evidence="4">
    <location>
        <begin position="278"/>
        <end position="289"/>
    </location>
</feature>
<dbReference type="EMBL" id="JAGPXD010000004">
    <property type="protein sequence ID" value="KAH7358912.1"/>
    <property type="molecule type" value="Genomic_DNA"/>
</dbReference>
<evidence type="ECO:0000313" key="6">
    <source>
        <dbReference type="EMBL" id="KAH7358912.1"/>
    </source>
</evidence>
<feature type="compositionally biased region" description="Basic and acidic residues" evidence="4">
    <location>
        <begin position="496"/>
        <end position="518"/>
    </location>
</feature>
<dbReference type="InterPro" id="IPR018564">
    <property type="entry name" value="Repl_chkpnt_MRC1_dom"/>
</dbReference>
<dbReference type="AlphaFoldDB" id="A0A8K0X3L5"/>
<sequence length="1246" mass="136544">MASRAASPGSSPEPELLLSPKSRLEARLAAIDTSSEDEDDQPLPPLRRKRSPPTTTTQTDDAMADSEEDVRPRGRLAARMQGGSPKPRTTSQDTNTDEDDLPVLSRRLKQRPARDSATPPPRSPIARSSSALFVSSAPPSPAQPVDEAENSNSEEEFPALKSDRFKALVERKRQERLAREAEEERKREERLARQAELDAQILEDDDNDSSITDDEGGRKLTQGARPTRKVGKKAIEEMNRETQRMARNMQLAHEAKTRKKITKASLFERFNFKTAGAAAAPEANNASSSRPTSPVSVHSDVEMGDGATPPSSPPTDKAPKADAVAEVDDMDQGLPDVDDVLRAATQPKLDKCKGKAIDSPQKPAVTEAKPKRQFRVRLPQVPVNVVSLDPDDDELQVVMTRKERLDAIFNSVNDKKQVVAAPVSRKPKRKGDVPIMTASELSFSLMQRAREQAKAAREQRLEMLRSKGIYIQTEEEREKEMQSVDDIVTRARKEAEEIMERERAAAKQDRKDKIKNGELDPLAWDDSDDEEYEGSDEGQDAVEEGDVELSGSEDEEEAGDAESDAEDAPNALVDDQASEEDADEDDEGAELPTTNARRTKKKNIHVISDDEEDSDSDMVEATPRPKVLSAISPAAPNTKSPAVPTSVLRSARKTFIPGLPVAGAAGLGLTQIFAGTMDDSQAGPLGGTMQSPMPTLGSFPDFANMSQDDTQLAVDRIPDSQTNVQQEETQARETQGIQLHFTQSQMHGFDSLLREDEDMDSTQLSFEPSQDVGLAEYTPLKRRFVDPSPSLAPTATPAPADDPDIIMDSPLVRRGRLRKKIASIAEETEETNVIASTFDEEPVAVSAFNVMANAARKEKKRKEFLKKKSKAKGMFEEQAEESEDEYAGLGGADGEDSSDDDAASVKEMIDDDATGNADDERKIAALYANGERERDVKMVDKLFHDITTGALRRKRGADYDLSDSDDGGEARRKMKRRQFAKMQKALFADERVKKIAEKPGNEAFLRTLEDRESDEEMDFLDMAIEPAESEESQSQSQDQAAPASQPPATRAPANLRRTKNGKKPSNISEIRESVSSLLDDPDALNAPTVTLLSDDEQDDEDRPSTSHSNKENATNPRRTKPAVIDRMSLRRQSSSNLSASSRLAFAMPAASGSTGFKVPALLRRATTNSLASAASTSTTTTSGSFNETGRIKKNASKMSGVSALARETERRALLQQNDKKREAKKWKGAEMRGRAVGGLFGAGKFE</sequence>
<keyword evidence="3" id="KW-0539">Nucleus</keyword>
<evidence type="ECO:0000313" key="7">
    <source>
        <dbReference type="Proteomes" id="UP000813385"/>
    </source>
</evidence>
<keyword evidence="7" id="KW-1185">Reference proteome</keyword>
<gene>
    <name evidence="6" type="ORF">B0T11DRAFT_355506</name>
</gene>
<organism evidence="6 7">
    <name type="scientific">Plectosphaerella cucumerina</name>
    <dbReference type="NCBI Taxonomy" id="40658"/>
    <lineage>
        <taxon>Eukaryota</taxon>
        <taxon>Fungi</taxon>
        <taxon>Dikarya</taxon>
        <taxon>Ascomycota</taxon>
        <taxon>Pezizomycotina</taxon>
        <taxon>Sordariomycetes</taxon>
        <taxon>Hypocreomycetidae</taxon>
        <taxon>Glomerellales</taxon>
        <taxon>Plectosphaerellaceae</taxon>
        <taxon>Plectosphaerella</taxon>
    </lineage>
</organism>
<evidence type="ECO:0000256" key="4">
    <source>
        <dbReference type="SAM" id="MobiDB-lite"/>
    </source>
</evidence>
<comment type="subcellular location">
    <subcellularLocation>
        <location evidence="1">Nucleus</location>
    </subcellularLocation>
</comment>
<feature type="compositionally biased region" description="Acidic residues" evidence="4">
    <location>
        <begin position="576"/>
        <end position="589"/>
    </location>
</feature>
<evidence type="ECO:0000259" key="5">
    <source>
        <dbReference type="Pfam" id="PF09444"/>
    </source>
</evidence>
<dbReference type="InterPro" id="IPR024146">
    <property type="entry name" value="Claspin"/>
</dbReference>
<feature type="compositionally biased region" description="Acidic residues" evidence="4">
    <location>
        <begin position="201"/>
        <end position="214"/>
    </location>
</feature>
<dbReference type="Pfam" id="PF09444">
    <property type="entry name" value="MRC1"/>
    <property type="match status" value="1"/>
</dbReference>
<dbReference type="GO" id="GO:0033314">
    <property type="term" value="P:mitotic DNA replication checkpoint signaling"/>
    <property type="evidence" value="ECO:0007669"/>
    <property type="project" value="TreeGrafter"/>
</dbReference>
<evidence type="ECO:0000256" key="3">
    <source>
        <dbReference type="ARBA" id="ARBA00023242"/>
    </source>
</evidence>
<feature type="compositionally biased region" description="Polar residues" evidence="4">
    <location>
        <begin position="1063"/>
        <end position="1076"/>
    </location>
</feature>
<dbReference type="GO" id="GO:0005634">
    <property type="term" value="C:nucleus"/>
    <property type="evidence" value="ECO:0007669"/>
    <property type="project" value="UniProtKB-SubCell"/>
</dbReference>
<dbReference type="GO" id="GO:0010997">
    <property type="term" value="F:anaphase-promoting complex binding"/>
    <property type="evidence" value="ECO:0007669"/>
    <property type="project" value="TreeGrafter"/>
</dbReference>
<feature type="compositionally biased region" description="Low complexity" evidence="4">
    <location>
        <begin position="786"/>
        <end position="799"/>
    </location>
</feature>
<feature type="region of interest" description="Disordered" evidence="4">
    <location>
        <begin position="1"/>
        <end position="232"/>
    </location>
</feature>
<feature type="compositionally biased region" description="Acidic residues" evidence="4">
    <location>
        <begin position="893"/>
        <end position="902"/>
    </location>
</feature>
<feature type="compositionally biased region" description="Acidic residues" evidence="4">
    <location>
        <begin position="523"/>
        <end position="567"/>
    </location>
</feature>
<feature type="domain" description="DNA replication checkpoint mediator MRC1" evidence="5">
    <location>
        <begin position="867"/>
        <end position="1006"/>
    </location>
</feature>
<accession>A0A8K0X3L5</accession>
<feature type="region of interest" description="Disordered" evidence="4">
    <location>
        <begin position="998"/>
        <end position="1136"/>
    </location>
</feature>
<feature type="compositionally biased region" description="Low complexity" evidence="4">
    <location>
        <begin position="1032"/>
        <end position="1048"/>
    </location>
</feature>
<comment type="caution">
    <text evidence="6">The sequence shown here is derived from an EMBL/GenBank/DDBJ whole genome shotgun (WGS) entry which is preliminary data.</text>
</comment>
<dbReference type="PANTHER" id="PTHR14396">
    <property type="entry name" value="CLASPIN"/>
    <property type="match status" value="1"/>
</dbReference>
<evidence type="ECO:0000256" key="2">
    <source>
        <dbReference type="ARBA" id="ARBA00022553"/>
    </source>
</evidence>
<feature type="region of interest" description="Disordered" evidence="4">
    <location>
        <begin position="857"/>
        <end position="915"/>
    </location>
</feature>
<dbReference type="OrthoDB" id="2130597at2759"/>
<proteinExistence type="predicted"/>
<feature type="region of interest" description="Disordered" evidence="4">
    <location>
        <begin position="785"/>
        <end position="809"/>
    </location>
</feature>
<feature type="compositionally biased region" description="Acidic residues" evidence="4">
    <location>
        <begin position="877"/>
        <end position="886"/>
    </location>
</feature>